<dbReference type="GeneTree" id="ENSGT00940000153432"/>
<protein>
    <submittedName>
        <fullName evidence="3">Uncharacterized protein</fullName>
    </submittedName>
</protein>
<dbReference type="PANTHER" id="PTHR23254:SF17">
    <property type="entry name" value="MIF4G DOMAIN-CONTAINING PROTEIN"/>
    <property type="match status" value="1"/>
</dbReference>
<sequence>MTFLPSKKLTIWYSSFDAETQQLLKTALKDPGAIGLEKVAHGIVDRSLQDCVFSKEVEHGFWRGLKWLQQEHQAWEQPSARSLQGWVGYVTCICNLFDNLRVNNNPLMAQVTPGDLNEHLVLLLEIAEFQTASWKMTLAVHEDHYSKVSQEASRSGCLSSGTGLSPNLLPRFAVQSASPKDSLFETFSSSCGVSHLHCGPSLSTFLPGFKDWGRQQTDSSPRPISLFVITSHLGQAENVSF</sequence>
<evidence type="ECO:0000256" key="1">
    <source>
        <dbReference type="ARBA" id="ARBA00004123"/>
    </source>
</evidence>
<organism evidence="3">
    <name type="scientific">Ursus maritimus</name>
    <name type="common">Polar bear</name>
    <name type="synonym">Thalarctos maritimus</name>
    <dbReference type="NCBI Taxonomy" id="29073"/>
    <lineage>
        <taxon>Eukaryota</taxon>
        <taxon>Metazoa</taxon>
        <taxon>Chordata</taxon>
        <taxon>Craniata</taxon>
        <taxon>Vertebrata</taxon>
        <taxon>Euteleostomi</taxon>
        <taxon>Mammalia</taxon>
        <taxon>Eutheria</taxon>
        <taxon>Laurasiatheria</taxon>
        <taxon>Carnivora</taxon>
        <taxon>Caniformia</taxon>
        <taxon>Ursidae</taxon>
        <taxon>Ursus</taxon>
    </lineage>
</organism>
<name>A0A452TXA2_URSMA</name>
<dbReference type="Ensembl" id="ENSUMAT00000015371.1">
    <property type="protein sequence ID" value="ENSUMAP00000012953.1"/>
    <property type="gene ID" value="ENSUMAG00000009580.1"/>
</dbReference>
<dbReference type="GO" id="GO:0006446">
    <property type="term" value="P:regulation of translational initiation"/>
    <property type="evidence" value="ECO:0007669"/>
    <property type="project" value="TreeGrafter"/>
</dbReference>
<proteinExistence type="predicted"/>
<comment type="subcellular location">
    <subcellularLocation>
        <location evidence="1">Nucleus</location>
    </subcellularLocation>
</comment>
<keyword evidence="2" id="KW-0539">Nucleus</keyword>
<dbReference type="GO" id="GO:0008494">
    <property type="term" value="F:translation activator activity"/>
    <property type="evidence" value="ECO:0007669"/>
    <property type="project" value="TreeGrafter"/>
</dbReference>
<dbReference type="InterPro" id="IPR051367">
    <property type="entry name" value="mRNA_TranslReg/HistoneTransl"/>
</dbReference>
<evidence type="ECO:0000313" key="3">
    <source>
        <dbReference type="Ensembl" id="ENSUMAP00000012953"/>
    </source>
</evidence>
<evidence type="ECO:0000256" key="2">
    <source>
        <dbReference type="ARBA" id="ARBA00023242"/>
    </source>
</evidence>
<dbReference type="AlphaFoldDB" id="A0A452TXA2"/>
<reference evidence="3" key="1">
    <citation type="submission" date="2019-03" db="UniProtKB">
        <authorList>
            <consortium name="Ensembl"/>
        </authorList>
    </citation>
    <scope>IDENTIFICATION</scope>
</reference>
<accession>A0A452TXA2</accession>
<dbReference type="PANTHER" id="PTHR23254">
    <property type="entry name" value="EIF4G DOMAIN PROTEIN"/>
    <property type="match status" value="1"/>
</dbReference>
<dbReference type="GO" id="GO:0005829">
    <property type="term" value="C:cytosol"/>
    <property type="evidence" value="ECO:0007669"/>
    <property type="project" value="TreeGrafter"/>
</dbReference>
<dbReference type="GO" id="GO:0005634">
    <property type="term" value="C:nucleus"/>
    <property type="evidence" value="ECO:0007669"/>
    <property type="project" value="UniProtKB-SubCell"/>
</dbReference>